<dbReference type="Proteomes" id="UP001321492">
    <property type="component" value="Unassembled WGS sequence"/>
</dbReference>
<keyword evidence="1 2" id="KW-0663">Pyridoxal phosphate</keyword>
<reference evidence="5 6" key="1">
    <citation type="submission" date="2023-05" db="EMBL/GenBank/DDBJ databases">
        <title>Chelatococcus sp. nov., a moderately thermophilic bacterium isolated from hot spring microbial mat.</title>
        <authorList>
            <person name="Hu C.-J."/>
            <person name="Li W.-J."/>
        </authorList>
    </citation>
    <scope>NUCLEOTIDE SEQUENCE [LARGE SCALE GENOMIC DNA]</scope>
    <source>
        <strain evidence="5 6">SYSU G07232</strain>
    </source>
</reference>
<accession>A0ABT7AH64</accession>
<dbReference type="NCBIfam" id="TIGR00044">
    <property type="entry name" value="YggS family pyridoxal phosphate-dependent enzyme"/>
    <property type="match status" value="1"/>
</dbReference>
<feature type="domain" description="Alanine racemase N-terminal" evidence="4">
    <location>
        <begin position="21"/>
        <end position="231"/>
    </location>
</feature>
<dbReference type="EMBL" id="JASJEV010000006">
    <property type="protein sequence ID" value="MDJ1158704.1"/>
    <property type="molecule type" value="Genomic_DNA"/>
</dbReference>
<evidence type="ECO:0000313" key="5">
    <source>
        <dbReference type="EMBL" id="MDJ1158704.1"/>
    </source>
</evidence>
<sequence length="232" mass="24585">MPDVSLEASSAVDRLAAVRAAIARAAREEGRDPAEVTLVAVSKTFAAGQIEPVLAAGQRVFGENRVQEAKAKWPALKARYPDVELHLIGPLQSNKAQEAVALFDVIHSLDRPSLAAALAKEIAREKAKSGRQPRLLVQINTGEEPQKAGVVPAEADAFIAACRGVHGLVIDGLMCIPPIDEPPSPHFALLAQIARRNGLSMLSMGMSADFEQAIMLGATHVRVGSAIFGHRG</sequence>
<dbReference type="HAMAP" id="MF_02087">
    <property type="entry name" value="PLP_homeostasis"/>
    <property type="match status" value="1"/>
</dbReference>
<evidence type="ECO:0000259" key="4">
    <source>
        <dbReference type="Pfam" id="PF01168"/>
    </source>
</evidence>
<dbReference type="InterPro" id="IPR001608">
    <property type="entry name" value="Ala_racemase_N"/>
</dbReference>
<name>A0ABT7AH64_9HYPH</name>
<dbReference type="PIRSF" id="PIRSF004848">
    <property type="entry name" value="YBL036c_PLPDEIII"/>
    <property type="match status" value="1"/>
</dbReference>
<dbReference type="PANTHER" id="PTHR10146">
    <property type="entry name" value="PROLINE SYNTHETASE CO-TRANSCRIBED BACTERIAL HOMOLOG PROTEIN"/>
    <property type="match status" value="1"/>
</dbReference>
<keyword evidence="6" id="KW-1185">Reference proteome</keyword>
<comment type="function">
    <text evidence="2">Pyridoxal 5'-phosphate (PLP)-binding protein, which is involved in PLP homeostasis.</text>
</comment>
<organism evidence="5 6">
    <name type="scientific">Chelatococcus albus</name>
    <dbReference type="NCBI Taxonomy" id="3047466"/>
    <lineage>
        <taxon>Bacteria</taxon>
        <taxon>Pseudomonadati</taxon>
        <taxon>Pseudomonadota</taxon>
        <taxon>Alphaproteobacteria</taxon>
        <taxon>Hyphomicrobiales</taxon>
        <taxon>Chelatococcaceae</taxon>
        <taxon>Chelatococcus</taxon>
    </lineage>
</organism>
<dbReference type="RefSeq" id="WP_283740939.1">
    <property type="nucleotide sequence ID" value="NZ_JASJEV010000006.1"/>
</dbReference>
<dbReference type="PANTHER" id="PTHR10146:SF14">
    <property type="entry name" value="PYRIDOXAL PHOSPHATE HOMEOSTASIS PROTEIN"/>
    <property type="match status" value="1"/>
</dbReference>
<comment type="caution">
    <text evidence="5">The sequence shown here is derived from an EMBL/GenBank/DDBJ whole genome shotgun (WGS) entry which is preliminary data.</text>
</comment>
<evidence type="ECO:0000256" key="1">
    <source>
        <dbReference type="ARBA" id="ARBA00022898"/>
    </source>
</evidence>
<evidence type="ECO:0000256" key="2">
    <source>
        <dbReference type="HAMAP-Rule" id="MF_02087"/>
    </source>
</evidence>
<gene>
    <name evidence="5" type="ORF">QNA08_10715</name>
</gene>
<dbReference type="SUPFAM" id="SSF51419">
    <property type="entry name" value="PLP-binding barrel"/>
    <property type="match status" value="1"/>
</dbReference>
<comment type="similarity">
    <text evidence="2 3">Belongs to the pyridoxal phosphate-binding protein YggS/PROSC family.</text>
</comment>
<dbReference type="InterPro" id="IPR011078">
    <property type="entry name" value="PyrdxlP_homeostasis"/>
</dbReference>
<dbReference type="Gene3D" id="3.20.20.10">
    <property type="entry name" value="Alanine racemase"/>
    <property type="match status" value="1"/>
</dbReference>
<dbReference type="Pfam" id="PF01168">
    <property type="entry name" value="Ala_racemase_N"/>
    <property type="match status" value="1"/>
</dbReference>
<proteinExistence type="inferred from homology"/>
<evidence type="ECO:0000313" key="6">
    <source>
        <dbReference type="Proteomes" id="UP001321492"/>
    </source>
</evidence>
<dbReference type="CDD" id="cd00635">
    <property type="entry name" value="PLPDE_III_YBL036c_like"/>
    <property type="match status" value="1"/>
</dbReference>
<feature type="modified residue" description="N6-(pyridoxal phosphate)lysine" evidence="2">
    <location>
        <position position="43"/>
    </location>
</feature>
<evidence type="ECO:0000256" key="3">
    <source>
        <dbReference type="RuleBase" id="RU004514"/>
    </source>
</evidence>
<dbReference type="InterPro" id="IPR029066">
    <property type="entry name" value="PLP-binding_barrel"/>
</dbReference>
<protein>
    <recommendedName>
        <fullName evidence="2">Pyridoxal phosphate homeostasis protein</fullName>
        <shortName evidence="2">PLP homeostasis protein</shortName>
    </recommendedName>
</protein>